<dbReference type="GO" id="GO:0050660">
    <property type="term" value="F:flavin adenine dinucleotide binding"/>
    <property type="evidence" value="ECO:0007669"/>
    <property type="project" value="InterPro"/>
</dbReference>
<protein>
    <submittedName>
        <fullName evidence="10">Acyl-CoA dehydrogenase family protein</fullName>
    </submittedName>
</protein>
<dbReference type="EMBL" id="CP059851">
    <property type="protein sequence ID" value="QMW21930.1"/>
    <property type="molecule type" value="Genomic_DNA"/>
</dbReference>
<dbReference type="InterPro" id="IPR009075">
    <property type="entry name" value="AcylCo_DH/oxidase_C"/>
</dbReference>
<evidence type="ECO:0000313" key="11">
    <source>
        <dbReference type="Proteomes" id="UP000515292"/>
    </source>
</evidence>
<dbReference type="Pfam" id="PF02771">
    <property type="entry name" value="Acyl-CoA_dh_N"/>
    <property type="match status" value="1"/>
</dbReference>
<evidence type="ECO:0000256" key="2">
    <source>
        <dbReference type="ARBA" id="ARBA00009347"/>
    </source>
</evidence>
<evidence type="ECO:0000256" key="1">
    <source>
        <dbReference type="ARBA" id="ARBA00001974"/>
    </source>
</evidence>
<dbReference type="GO" id="GO:0003995">
    <property type="term" value="F:acyl-CoA dehydrogenase activity"/>
    <property type="evidence" value="ECO:0007669"/>
    <property type="project" value="TreeGrafter"/>
</dbReference>
<dbReference type="InterPro" id="IPR046373">
    <property type="entry name" value="Acyl-CoA_Oxase/DH_mid-dom_sf"/>
</dbReference>
<dbReference type="Gene3D" id="2.40.110.10">
    <property type="entry name" value="Butyryl-CoA Dehydrogenase, subunit A, domain 2"/>
    <property type="match status" value="1"/>
</dbReference>
<dbReference type="InterPro" id="IPR009100">
    <property type="entry name" value="AcylCoA_DH/oxidase_NM_dom_sf"/>
</dbReference>
<feature type="domain" description="Acyl-CoA dehydrogenase/oxidase C-terminal" evidence="7">
    <location>
        <begin position="241"/>
        <end position="368"/>
    </location>
</feature>
<dbReference type="AlphaFoldDB" id="A0A7G5IEY8"/>
<accession>A0A7G5IEY8</accession>
<keyword evidence="3 6" id="KW-0285">Flavoprotein</keyword>
<dbReference type="KEGG" id="sand:H3309_11110"/>
<comment type="cofactor">
    <cofactor evidence="1 6">
        <name>FAD</name>
        <dbReference type="ChEBI" id="CHEBI:57692"/>
    </cofactor>
</comment>
<proteinExistence type="inferred from homology"/>
<dbReference type="Pfam" id="PF00441">
    <property type="entry name" value="Acyl-CoA_dh_1"/>
    <property type="match status" value="1"/>
</dbReference>
<keyword evidence="4 6" id="KW-0274">FAD</keyword>
<dbReference type="RefSeq" id="WP_182294776.1">
    <property type="nucleotide sequence ID" value="NZ_CP059851.1"/>
</dbReference>
<feature type="domain" description="Acyl-CoA dehydrogenase/oxidase N-terminal" evidence="9">
    <location>
        <begin position="6"/>
        <end position="120"/>
    </location>
</feature>
<evidence type="ECO:0000256" key="6">
    <source>
        <dbReference type="RuleBase" id="RU362125"/>
    </source>
</evidence>
<dbReference type="Gene3D" id="1.20.140.10">
    <property type="entry name" value="Butyryl-CoA Dehydrogenase, subunit A, domain 3"/>
    <property type="match status" value="1"/>
</dbReference>
<dbReference type="InterPro" id="IPR037069">
    <property type="entry name" value="AcylCoA_DH/ox_N_sf"/>
</dbReference>
<dbReference type="PANTHER" id="PTHR43884:SF20">
    <property type="entry name" value="ACYL-COA DEHYDROGENASE FADE28"/>
    <property type="match status" value="1"/>
</dbReference>
<evidence type="ECO:0000259" key="7">
    <source>
        <dbReference type="Pfam" id="PF00441"/>
    </source>
</evidence>
<keyword evidence="5 6" id="KW-0560">Oxidoreductase</keyword>
<comment type="similarity">
    <text evidence="2 6">Belongs to the acyl-CoA dehydrogenase family.</text>
</comment>
<dbReference type="InterPro" id="IPR036250">
    <property type="entry name" value="AcylCo_DH-like_C"/>
</dbReference>
<evidence type="ECO:0000313" key="10">
    <source>
        <dbReference type="EMBL" id="QMW21930.1"/>
    </source>
</evidence>
<dbReference type="InterPro" id="IPR013786">
    <property type="entry name" value="AcylCoA_DH/ox_N"/>
</dbReference>
<dbReference type="SUPFAM" id="SSF56645">
    <property type="entry name" value="Acyl-CoA dehydrogenase NM domain-like"/>
    <property type="match status" value="1"/>
</dbReference>
<dbReference type="Proteomes" id="UP000515292">
    <property type="component" value="Chromosome"/>
</dbReference>
<dbReference type="CDD" id="cd00567">
    <property type="entry name" value="ACAD"/>
    <property type="match status" value="1"/>
</dbReference>
<dbReference type="InterPro" id="IPR006091">
    <property type="entry name" value="Acyl-CoA_Oxase/DH_mid-dom"/>
</dbReference>
<dbReference type="Pfam" id="PF02770">
    <property type="entry name" value="Acyl-CoA_dh_M"/>
    <property type="match status" value="1"/>
</dbReference>
<evidence type="ECO:0000259" key="8">
    <source>
        <dbReference type="Pfam" id="PF02770"/>
    </source>
</evidence>
<reference evidence="10 11" key="1">
    <citation type="submission" date="2020-07" db="EMBL/GenBank/DDBJ databases">
        <title>Complete genome sequence for Sandaracinobacter sp. M6.</title>
        <authorList>
            <person name="Tang Y."/>
            <person name="Liu Q."/>
            <person name="Guo Z."/>
            <person name="Lei P."/>
            <person name="Huang B."/>
        </authorList>
    </citation>
    <scope>NUCLEOTIDE SEQUENCE [LARGE SCALE GENOMIC DNA]</scope>
    <source>
        <strain evidence="10 11">M6</strain>
    </source>
</reference>
<gene>
    <name evidence="10" type="ORF">H3309_11110</name>
</gene>
<organism evidence="10 11">
    <name type="scientific">Sandaracinobacteroides saxicola</name>
    <dbReference type="NCBI Taxonomy" id="2759707"/>
    <lineage>
        <taxon>Bacteria</taxon>
        <taxon>Pseudomonadati</taxon>
        <taxon>Pseudomonadota</taxon>
        <taxon>Alphaproteobacteria</taxon>
        <taxon>Sphingomonadales</taxon>
        <taxon>Sphingosinicellaceae</taxon>
        <taxon>Sandaracinobacteroides</taxon>
    </lineage>
</organism>
<name>A0A7G5IEY8_9SPHN</name>
<evidence type="ECO:0000256" key="3">
    <source>
        <dbReference type="ARBA" id="ARBA00022630"/>
    </source>
</evidence>
<keyword evidence="11" id="KW-1185">Reference proteome</keyword>
<dbReference type="SUPFAM" id="SSF47203">
    <property type="entry name" value="Acyl-CoA dehydrogenase C-terminal domain-like"/>
    <property type="match status" value="1"/>
</dbReference>
<evidence type="ECO:0000259" key="9">
    <source>
        <dbReference type="Pfam" id="PF02771"/>
    </source>
</evidence>
<dbReference type="PANTHER" id="PTHR43884">
    <property type="entry name" value="ACYL-COA DEHYDROGENASE"/>
    <property type="match status" value="1"/>
</dbReference>
<dbReference type="Gene3D" id="1.10.540.10">
    <property type="entry name" value="Acyl-CoA dehydrogenase/oxidase, N-terminal domain"/>
    <property type="match status" value="1"/>
</dbReference>
<evidence type="ECO:0000256" key="4">
    <source>
        <dbReference type="ARBA" id="ARBA00022827"/>
    </source>
</evidence>
<sequence length="369" mass="38685">MNFDWSEEQALLRASVERFGAERYGGDLEKRRRYRRDASGFDRAGWAALAGLGVTALPFAEADGGLGGGAVETIAIAEPLGAAMAVEPVTESLIAGGALLVAAASDGQRAEYLPGVITGETLLACAVAETAGRYNLRHVETRARRTGDGWVLNGAKTAVWQGMAADVLLVSARLTGETRSDAGIGIFAVPAGAVERRGWRAADGQVAAEVTLRELLLPADAHLDGAEGSAALDAMVTAGWIAASAEMLGIAAMLLTTTVDYVKQRVQFGKPLSAFQVIQHRLTDCYVAVEQARSMVMRAALANDLRAAAGAKAFVGEAARLVAHEAVQFHGGMGMTEELVVGHGLKRIQLLSRLFGDPESAAQLYARAA</sequence>
<evidence type="ECO:0000256" key="5">
    <source>
        <dbReference type="ARBA" id="ARBA00023002"/>
    </source>
</evidence>
<feature type="domain" description="Acyl-CoA oxidase/dehydrogenase middle" evidence="8">
    <location>
        <begin position="124"/>
        <end position="194"/>
    </location>
</feature>